<dbReference type="InterPro" id="IPR004013">
    <property type="entry name" value="PHP_dom"/>
</dbReference>
<proteinExistence type="inferred from homology"/>
<dbReference type="Pfam" id="PF20914">
    <property type="entry name" value="DNA_pol_IIIA_C"/>
    <property type="match status" value="1"/>
</dbReference>
<dbReference type="Pfam" id="PF14579">
    <property type="entry name" value="HHH_6"/>
    <property type="match status" value="1"/>
</dbReference>
<dbReference type="Pfam" id="PF02811">
    <property type="entry name" value="PHP"/>
    <property type="match status" value="1"/>
</dbReference>
<dbReference type="Gene3D" id="1.10.150.870">
    <property type="match status" value="1"/>
</dbReference>
<comment type="catalytic activity">
    <reaction evidence="9">
        <text>DNA(n) + a 2'-deoxyribonucleoside 5'-triphosphate = DNA(n+1) + diphosphate</text>
        <dbReference type="Rhea" id="RHEA:22508"/>
        <dbReference type="Rhea" id="RHEA-COMP:17339"/>
        <dbReference type="Rhea" id="RHEA-COMP:17340"/>
        <dbReference type="ChEBI" id="CHEBI:33019"/>
        <dbReference type="ChEBI" id="CHEBI:61560"/>
        <dbReference type="ChEBI" id="CHEBI:173112"/>
        <dbReference type="EC" id="2.7.7.7"/>
    </reaction>
</comment>
<dbReference type="InterPro" id="IPR016195">
    <property type="entry name" value="Pol/histidinol_Pase-like"/>
</dbReference>
<dbReference type="Pfam" id="PF01336">
    <property type="entry name" value="tRNA_anti-codon"/>
    <property type="match status" value="1"/>
</dbReference>
<dbReference type="InterPro" id="IPR041931">
    <property type="entry name" value="DNA_pol3_alpha_thumb_dom"/>
</dbReference>
<evidence type="ECO:0000256" key="9">
    <source>
        <dbReference type="ARBA" id="ARBA00049244"/>
    </source>
</evidence>
<dbReference type="InterPro" id="IPR040982">
    <property type="entry name" value="DNA_pol3_finger"/>
</dbReference>
<evidence type="ECO:0000256" key="7">
    <source>
        <dbReference type="ARBA" id="ARBA00022705"/>
    </source>
</evidence>
<dbReference type="InterPro" id="IPR003141">
    <property type="entry name" value="Pol/His_phosphatase_N"/>
</dbReference>
<keyword evidence="6 11" id="KW-0548">Nucleotidyltransferase</keyword>
<evidence type="ECO:0000256" key="6">
    <source>
        <dbReference type="ARBA" id="ARBA00022695"/>
    </source>
</evidence>
<comment type="caution">
    <text evidence="11">The sequence shown here is derived from an EMBL/GenBank/DDBJ whole genome shotgun (WGS) entry which is preliminary data.</text>
</comment>
<evidence type="ECO:0000256" key="5">
    <source>
        <dbReference type="ARBA" id="ARBA00022679"/>
    </source>
</evidence>
<dbReference type="SUPFAM" id="SSF89550">
    <property type="entry name" value="PHP domain-like"/>
    <property type="match status" value="1"/>
</dbReference>
<dbReference type="InterPro" id="IPR004365">
    <property type="entry name" value="NA-bd_OB_tRNA"/>
</dbReference>
<dbReference type="Pfam" id="PF17657">
    <property type="entry name" value="DNA_pol3_finger"/>
    <property type="match status" value="1"/>
</dbReference>
<dbReference type="GO" id="GO:0003887">
    <property type="term" value="F:DNA-directed DNA polymerase activity"/>
    <property type="evidence" value="ECO:0007669"/>
    <property type="project" value="UniProtKB-EC"/>
</dbReference>
<dbReference type="SMART" id="SM00481">
    <property type="entry name" value="POLIIIAc"/>
    <property type="match status" value="1"/>
</dbReference>
<name>A0ABX0SDN3_9ACTN</name>
<evidence type="ECO:0000256" key="2">
    <source>
        <dbReference type="ARBA" id="ARBA00009496"/>
    </source>
</evidence>
<dbReference type="PANTHER" id="PTHR32294">
    <property type="entry name" value="DNA POLYMERASE III SUBUNIT ALPHA"/>
    <property type="match status" value="1"/>
</dbReference>
<keyword evidence="12" id="KW-1185">Reference proteome</keyword>
<evidence type="ECO:0000256" key="8">
    <source>
        <dbReference type="ARBA" id="ARBA00022932"/>
    </source>
</evidence>
<organism evidence="11 12">
    <name type="scientific">Brooklawnia cerclae</name>
    <dbReference type="NCBI Taxonomy" id="349934"/>
    <lineage>
        <taxon>Bacteria</taxon>
        <taxon>Bacillati</taxon>
        <taxon>Actinomycetota</taxon>
        <taxon>Actinomycetes</taxon>
        <taxon>Propionibacteriales</taxon>
        <taxon>Propionibacteriaceae</taxon>
        <taxon>Brooklawnia</taxon>
    </lineage>
</organism>
<sequence>MATGFVHLHNHTDFSMLDGAARVDDLMAEAKRQGMPALAITDHGNMFGAYEFYKTAKKYEINPIIGLEAYLTPGTPRWERKRVQFGDGTGDDVAAKGAYTHMTIWSENRAGMHNLFKLSSRSSLEGYFYKPRADRELLSEYHEGLIATSGCPSGEVQTYLRLGMYDKAVASAAEFQSIFGRENFFVELMDHGLSIERRVREDLVRLARQIGAPLVATNDLHYVRAEDAQAQDILLCVSSGSRLSEPNRFKFDGTGYYLRSADEMRTLFSNYPEACDSTLAIAERCETHFDEGNGTFMPQFPVPEGQTEESWFRHEAEEGLVRRYGDPLPTHIRERADYEMGIILQKGYPGYYLVVADYIGWAKRHGIRVGPGRGSGAGSIIAYAMGITDLDPLPYGLLFERFLNPERPSLPDFDVDFDERRRDEVIEYVSQRYGRDHVAQIVTYGTIKAKQAVKDSARVLDKPFSVGERITKAMPAAVMGKDVPLKQIFNSEHPRYAEGGEFRELYEADPEVQEVVTTAQGIEGLKRQWGVHACGVIMGSVPLTDVIPVMKREQDGAIITQFDYPSAESLGLVKMDFLGLRNLTVIGDALHNIKRNQGVEVALETIPLDDPATFELLQRGDTLGVFQLDGGPMRALLRSMRPDKFEDISAVGALYRPGPMGADSHNKYARRKTGREPVTPIHPELAEPLADILDETYGLIVYQEQVMAIAQRLAGYTLGAADLLRRVMGKKKKKELDAQYDRFKDGMLERGYSENAFQTVWDILVPFSDYAFNKSHSAAYGLVSYQTAWLKANYPTEYMAALLQSVRNDKDKSAEYLAECRRMGIRVLSPDVNDSEGMFTAVGEDIRFGLTAIRNVGSNVVDAIESARIEHGRATSFHGFLDNMPLVVCNKRVIESLIKAGAFDSLEHSRRGLMEIYEEAIDQVVELKRNEEHGQDSLLGSFGTDEPTSAVIHTPIPDVEDWDKRTRLAFEREMLGLYVSDHPLNGLEHVIATERSTTIAGLSERGEAGSTHTICGMITQVQRRQTRQGRMWATIAVEDLDAAVNVSVFPNVYDQVASALVPDSIVRVKGRLSVRDETIEMHADSVVGLDLSSDESRPVVIQLRANRCTPAVVERLRGVLGAHSGATEVRLRLVSREKTTTLKVGDEWRVTPSQPLIADLKALLGPSCLAV</sequence>
<dbReference type="InterPro" id="IPR048472">
    <property type="entry name" value="DNA_pol_IIIA_C"/>
</dbReference>
<dbReference type="CDD" id="cd04485">
    <property type="entry name" value="DnaE_OBF"/>
    <property type="match status" value="1"/>
</dbReference>
<dbReference type="InterPro" id="IPR029460">
    <property type="entry name" value="DNAPol_HHH"/>
</dbReference>
<protein>
    <recommendedName>
        <fullName evidence="4">DNA polymerase III subunit alpha</fullName>
        <ecNumber evidence="3">2.7.7.7</ecNumber>
    </recommendedName>
</protein>
<evidence type="ECO:0000256" key="1">
    <source>
        <dbReference type="ARBA" id="ARBA00004496"/>
    </source>
</evidence>
<dbReference type="EMBL" id="JAAMOZ010000001">
    <property type="protein sequence ID" value="NIH56503.1"/>
    <property type="molecule type" value="Genomic_DNA"/>
</dbReference>
<keyword evidence="5 11" id="KW-0808">Transferase</keyword>
<dbReference type="NCBIfam" id="NF004226">
    <property type="entry name" value="PRK05673.1"/>
    <property type="match status" value="1"/>
</dbReference>
<dbReference type="EC" id="2.7.7.7" evidence="3"/>
<dbReference type="Proteomes" id="UP000749311">
    <property type="component" value="Unassembled WGS sequence"/>
</dbReference>
<reference evidence="11 12" key="1">
    <citation type="submission" date="2020-02" db="EMBL/GenBank/DDBJ databases">
        <title>Sequencing the genomes of 1000 actinobacteria strains.</title>
        <authorList>
            <person name="Klenk H.-P."/>
        </authorList>
    </citation>
    <scope>NUCLEOTIDE SEQUENCE [LARGE SCALE GENOMIC DNA]</scope>
    <source>
        <strain evidence="11 12">DSM 19609</strain>
    </source>
</reference>
<dbReference type="RefSeq" id="WP_167165524.1">
    <property type="nucleotide sequence ID" value="NZ_BAAAOO010000015.1"/>
</dbReference>
<keyword evidence="8" id="KW-0239">DNA-directed DNA polymerase</keyword>
<evidence type="ECO:0000256" key="3">
    <source>
        <dbReference type="ARBA" id="ARBA00012417"/>
    </source>
</evidence>
<dbReference type="Gene3D" id="3.20.20.140">
    <property type="entry name" value="Metal-dependent hydrolases"/>
    <property type="match status" value="1"/>
</dbReference>
<dbReference type="PANTHER" id="PTHR32294:SF0">
    <property type="entry name" value="DNA POLYMERASE III SUBUNIT ALPHA"/>
    <property type="match status" value="1"/>
</dbReference>
<dbReference type="Gene3D" id="1.10.10.1600">
    <property type="entry name" value="Bacterial DNA polymerase III alpha subunit, thumb domain"/>
    <property type="match status" value="1"/>
</dbReference>
<dbReference type="InterPro" id="IPR004805">
    <property type="entry name" value="DnaE2/DnaE/PolC"/>
</dbReference>
<evidence type="ECO:0000259" key="10">
    <source>
        <dbReference type="SMART" id="SM00481"/>
    </source>
</evidence>
<keyword evidence="7" id="KW-0235">DNA replication</keyword>
<comment type="similarity">
    <text evidence="2">Belongs to the DNA polymerase type-C family. DnaE subfamily.</text>
</comment>
<gene>
    <name evidence="11" type="ORF">FB473_001148</name>
</gene>
<accession>A0ABX0SDN3</accession>
<evidence type="ECO:0000256" key="4">
    <source>
        <dbReference type="ARBA" id="ARBA00019114"/>
    </source>
</evidence>
<comment type="subcellular location">
    <subcellularLocation>
        <location evidence="1">Cytoplasm</location>
    </subcellularLocation>
</comment>
<dbReference type="NCBIfam" id="TIGR00594">
    <property type="entry name" value="polc"/>
    <property type="match status" value="1"/>
</dbReference>
<feature type="domain" description="Polymerase/histidinol phosphatase N-terminal" evidence="10">
    <location>
        <begin position="6"/>
        <end position="73"/>
    </location>
</feature>
<dbReference type="CDD" id="cd12113">
    <property type="entry name" value="PHP_PolIIIA_DnaE3"/>
    <property type="match status" value="1"/>
</dbReference>
<evidence type="ECO:0000313" key="12">
    <source>
        <dbReference type="Proteomes" id="UP000749311"/>
    </source>
</evidence>
<evidence type="ECO:0000313" key="11">
    <source>
        <dbReference type="EMBL" id="NIH56503.1"/>
    </source>
</evidence>
<dbReference type="InterPro" id="IPR011708">
    <property type="entry name" value="DNA_pol3_alpha_NTPase_dom"/>
</dbReference>
<dbReference type="Pfam" id="PF07733">
    <property type="entry name" value="DNA_pol3_alpha"/>
    <property type="match status" value="1"/>
</dbReference>